<organism evidence="20 21">
    <name type="scientific">Niallia circulans</name>
    <name type="common">Bacillus circulans</name>
    <dbReference type="NCBI Taxonomy" id="1397"/>
    <lineage>
        <taxon>Bacteria</taxon>
        <taxon>Bacillati</taxon>
        <taxon>Bacillota</taxon>
        <taxon>Bacilli</taxon>
        <taxon>Bacillales</taxon>
        <taxon>Bacillaceae</taxon>
        <taxon>Niallia</taxon>
    </lineage>
</organism>
<feature type="domain" description="Glycosyl transferase family 51" evidence="19">
    <location>
        <begin position="61"/>
        <end position="235"/>
    </location>
</feature>
<evidence type="ECO:0000256" key="10">
    <source>
        <dbReference type="ARBA" id="ARBA00022960"/>
    </source>
</evidence>
<dbReference type="NCBIfam" id="TIGR02074">
    <property type="entry name" value="PBP_1a_fam"/>
    <property type="match status" value="1"/>
</dbReference>
<keyword evidence="5" id="KW-0121">Carboxypeptidase</keyword>
<keyword evidence="13" id="KW-0511">Multifunctional enzyme</keyword>
<keyword evidence="21" id="KW-1185">Reference proteome</keyword>
<keyword evidence="7" id="KW-0328">Glycosyltransferase</keyword>
<evidence type="ECO:0000256" key="3">
    <source>
        <dbReference type="ARBA" id="ARBA00007739"/>
    </source>
</evidence>
<dbReference type="GO" id="GO:0006508">
    <property type="term" value="P:proteolysis"/>
    <property type="evidence" value="ECO:0007669"/>
    <property type="project" value="UniProtKB-KW"/>
</dbReference>
<reference evidence="20 21" key="1">
    <citation type="submission" date="2015-05" db="EMBL/GenBank/DDBJ databases">
        <title>Whole genome sequence and identification of bacterial endophytes from Costus igneus.</title>
        <authorList>
            <person name="Lee Y.P."/>
            <person name="Gan H.M."/>
            <person name="Eng W."/>
            <person name="Wheatley M.S."/>
            <person name="Caraballo A."/>
            <person name="Polter S."/>
            <person name="Savka M.A."/>
            <person name="Hudson A.O."/>
        </authorList>
    </citation>
    <scope>NUCLEOTIDE SEQUENCE [LARGE SCALE GENOMIC DNA]</scope>
    <source>
        <strain evidence="20 21">RIT379</strain>
    </source>
</reference>
<evidence type="ECO:0000313" key="21">
    <source>
        <dbReference type="Proteomes" id="UP000036045"/>
    </source>
</evidence>
<dbReference type="InterPro" id="IPR023346">
    <property type="entry name" value="Lysozyme-like_dom_sf"/>
</dbReference>
<dbReference type="InterPro" id="IPR036950">
    <property type="entry name" value="PBP_transglycosylase"/>
</dbReference>
<dbReference type="InterPro" id="IPR001460">
    <property type="entry name" value="PCN-bd_Tpept"/>
</dbReference>
<sequence length="687" mass="76542">MEVIVNKLKNSGKYLRLLIILGLLFMITASMIFIGIYVYARTLGPPPLAVSQSTIYYSDDGSIIGESSNGQKRYWVSIDDVSPYLVDSTVSIEDKNFYSHHGFDYKRIGGAILADIRAMAKVQGASTITQQYARNLFLEHEKTWKRKIAEAFYTLRLEIFYTKDEILEGYINTIYYGHGAYGAEAASQYYFGKKASELTLGEATMLAGIPKGPSIYSPFSSMENAKKRQGIILNSLIENGYITEEDKQLALTEKLSLVGKFPNASVETAPYFQDTVKSILKNQLHLDDKTIQLGGLRVYTTLNTEQQKIAEETINQTINKDSNIQIGFVAMDPATGHVKAMVGGKDYEESPFNRAIQATRQPGSTIKPLLYYAALEHGFTPATMMSSEQTTFRFDDGRDPYTPHNFNNQYADGNITMAQALAVSDNVYAVKTHLFLGQDTLVKTGKKFGITTDLQEVPSLALGTSNVRVIDMANAYSIFANGGNRVSPVFITKIETNDGQILYEHKTKPEKILDTDLTFVMNQMMTGMFDPTLNGYASVTGSTIKDDITRIYAGKSGSTESDSWMIGYTPQLVSAVWTGYDQGEPITLAADKTYAKKVWVQFMEHSLKKEPIKGFTPTKGTVGVYIDPKSGKLASAACDTKRMMYFTKDTVPTEFCADLPKEDSKEKPANKDKAKEKVPWYKRILPW</sequence>
<evidence type="ECO:0000259" key="18">
    <source>
        <dbReference type="Pfam" id="PF00905"/>
    </source>
</evidence>
<dbReference type="GO" id="GO:0008360">
    <property type="term" value="P:regulation of cell shape"/>
    <property type="evidence" value="ECO:0007669"/>
    <property type="project" value="UniProtKB-KW"/>
</dbReference>
<keyword evidence="12 17" id="KW-0472">Membrane</keyword>
<dbReference type="PANTHER" id="PTHR32282">
    <property type="entry name" value="BINDING PROTEIN TRANSPEPTIDASE, PUTATIVE-RELATED"/>
    <property type="match status" value="1"/>
</dbReference>
<dbReference type="Gene3D" id="1.10.3810.10">
    <property type="entry name" value="Biosynthetic peptidoglycan transglycosylase-like"/>
    <property type="match status" value="1"/>
</dbReference>
<dbReference type="Pfam" id="PF00912">
    <property type="entry name" value="Transgly"/>
    <property type="match status" value="1"/>
</dbReference>
<dbReference type="SUPFAM" id="SSF53955">
    <property type="entry name" value="Lysozyme-like"/>
    <property type="match status" value="1"/>
</dbReference>
<dbReference type="InterPro" id="IPR012338">
    <property type="entry name" value="Beta-lactam/transpept-like"/>
</dbReference>
<keyword evidence="6" id="KW-0645">Protease</keyword>
<evidence type="ECO:0000256" key="15">
    <source>
        <dbReference type="ARBA" id="ARBA00034000"/>
    </source>
</evidence>
<dbReference type="Gene3D" id="3.40.710.10">
    <property type="entry name" value="DD-peptidase/beta-lactamase superfamily"/>
    <property type="match status" value="1"/>
</dbReference>
<evidence type="ECO:0000256" key="14">
    <source>
        <dbReference type="ARBA" id="ARBA00023316"/>
    </source>
</evidence>
<dbReference type="GO" id="GO:0071555">
    <property type="term" value="P:cell wall organization"/>
    <property type="evidence" value="ECO:0007669"/>
    <property type="project" value="UniProtKB-KW"/>
</dbReference>
<comment type="similarity">
    <text evidence="2">In the C-terminal section; belongs to the transpeptidase family.</text>
</comment>
<keyword evidence="8" id="KW-0808">Transferase</keyword>
<evidence type="ECO:0000256" key="6">
    <source>
        <dbReference type="ARBA" id="ARBA00022670"/>
    </source>
</evidence>
<dbReference type="GO" id="GO:0005886">
    <property type="term" value="C:plasma membrane"/>
    <property type="evidence" value="ECO:0007669"/>
    <property type="project" value="UniProtKB-SubCell"/>
</dbReference>
<dbReference type="Proteomes" id="UP000036045">
    <property type="component" value="Unassembled WGS sequence"/>
</dbReference>
<evidence type="ECO:0000256" key="17">
    <source>
        <dbReference type="SAM" id="Phobius"/>
    </source>
</evidence>
<evidence type="ECO:0000256" key="1">
    <source>
        <dbReference type="ARBA" id="ARBA00004236"/>
    </source>
</evidence>
<feature type="domain" description="Penicillin-binding protein transpeptidase" evidence="18">
    <location>
        <begin position="327"/>
        <end position="579"/>
    </location>
</feature>
<dbReference type="GO" id="GO:0008658">
    <property type="term" value="F:penicillin binding"/>
    <property type="evidence" value="ECO:0007669"/>
    <property type="project" value="InterPro"/>
</dbReference>
<comment type="similarity">
    <text evidence="3">In the N-terminal section; belongs to the glycosyltransferase 51 family.</text>
</comment>
<dbReference type="InterPro" id="IPR050396">
    <property type="entry name" value="Glycosyltr_51/Transpeptidase"/>
</dbReference>
<accession>A0A0J1INC0</accession>
<dbReference type="AlphaFoldDB" id="A0A0J1INC0"/>
<evidence type="ECO:0000256" key="4">
    <source>
        <dbReference type="ARBA" id="ARBA00022475"/>
    </source>
</evidence>
<keyword evidence="9" id="KW-0378">Hydrolase</keyword>
<evidence type="ECO:0000256" key="11">
    <source>
        <dbReference type="ARBA" id="ARBA00022984"/>
    </source>
</evidence>
<evidence type="ECO:0000256" key="2">
    <source>
        <dbReference type="ARBA" id="ARBA00007090"/>
    </source>
</evidence>
<evidence type="ECO:0000313" key="20">
    <source>
        <dbReference type="EMBL" id="KLV27462.1"/>
    </source>
</evidence>
<comment type="subcellular location">
    <subcellularLocation>
        <location evidence="1">Cell membrane</location>
    </subcellularLocation>
</comment>
<dbReference type="EMBL" id="LDPH01000003">
    <property type="protein sequence ID" value="KLV27462.1"/>
    <property type="molecule type" value="Genomic_DNA"/>
</dbReference>
<evidence type="ECO:0000256" key="5">
    <source>
        <dbReference type="ARBA" id="ARBA00022645"/>
    </source>
</evidence>
<dbReference type="GO" id="GO:0008955">
    <property type="term" value="F:peptidoglycan glycosyltransferase activity"/>
    <property type="evidence" value="ECO:0007669"/>
    <property type="project" value="UniProtKB-EC"/>
</dbReference>
<dbReference type="GO" id="GO:0030288">
    <property type="term" value="C:outer membrane-bounded periplasmic space"/>
    <property type="evidence" value="ECO:0007669"/>
    <property type="project" value="TreeGrafter"/>
</dbReference>
<keyword evidence="17" id="KW-1133">Transmembrane helix</keyword>
<comment type="catalytic activity">
    <reaction evidence="15">
        <text>Preferential cleavage: (Ac)2-L-Lys-D-Ala-|-D-Ala. Also transpeptidation of peptidyl-alanyl moieties that are N-acyl substituents of D-alanine.</text>
        <dbReference type="EC" id="3.4.16.4"/>
    </reaction>
</comment>
<dbReference type="OrthoDB" id="9766909at2"/>
<keyword evidence="10" id="KW-0133">Cell shape</keyword>
<feature type="transmembrane region" description="Helical" evidence="17">
    <location>
        <begin position="17"/>
        <end position="40"/>
    </location>
</feature>
<keyword evidence="14" id="KW-0961">Cell wall biogenesis/degradation</keyword>
<dbReference type="GeneID" id="56351870"/>
<dbReference type="GO" id="GO:0009252">
    <property type="term" value="P:peptidoglycan biosynthetic process"/>
    <property type="evidence" value="ECO:0007669"/>
    <property type="project" value="UniProtKB-KW"/>
</dbReference>
<protein>
    <submittedName>
        <fullName evidence="20">Penicillin-binding protein</fullName>
    </submittedName>
</protein>
<keyword evidence="11" id="KW-0573">Peptidoglycan synthesis</keyword>
<dbReference type="FunFam" id="3.40.710.10:FF:000028">
    <property type="entry name" value="Penicillin-binding protein 1A"/>
    <property type="match status" value="1"/>
</dbReference>
<dbReference type="FunFam" id="1.10.3810.10:FF:000001">
    <property type="entry name" value="Penicillin-binding protein 1A"/>
    <property type="match status" value="1"/>
</dbReference>
<evidence type="ECO:0000256" key="16">
    <source>
        <dbReference type="ARBA" id="ARBA00049902"/>
    </source>
</evidence>
<dbReference type="PANTHER" id="PTHR32282:SF11">
    <property type="entry name" value="PENICILLIN-BINDING PROTEIN 1B"/>
    <property type="match status" value="1"/>
</dbReference>
<evidence type="ECO:0000256" key="9">
    <source>
        <dbReference type="ARBA" id="ARBA00022801"/>
    </source>
</evidence>
<dbReference type="PATRIC" id="fig|1397.4.peg.3040"/>
<evidence type="ECO:0000256" key="7">
    <source>
        <dbReference type="ARBA" id="ARBA00022676"/>
    </source>
</evidence>
<gene>
    <name evidence="20" type="ORF">ABW02_04710</name>
</gene>
<dbReference type="InterPro" id="IPR001264">
    <property type="entry name" value="Glyco_trans_51"/>
</dbReference>
<evidence type="ECO:0000256" key="12">
    <source>
        <dbReference type="ARBA" id="ARBA00023136"/>
    </source>
</evidence>
<evidence type="ECO:0000259" key="19">
    <source>
        <dbReference type="Pfam" id="PF00912"/>
    </source>
</evidence>
<evidence type="ECO:0000256" key="8">
    <source>
        <dbReference type="ARBA" id="ARBA00022679"/>
    </source>
</evidence>
<proteinExistence type="inferred from homology"/>
<comment type="caution">
    <text evidence="20">The sequence shown here is derived from an EMBL/GenBank/DDBJ whole genome shotgun (WGS) entry which is preliminary data.</text>
</comment>
<comment type="catalytic activity">
    <reaction evidence="16">
        <text>[GlcNAc-(1-&gt;4)-Mur2Ac(oyl-L-Ala-gamma-D-Glu-L-Lys-D-Ala-D-Ala)](n)-di-trans,octa-cis-undecaprenyl diphosphate + beta-D-GlcNAc-(1-&gt;4)-Mur2Ac(oyl-L-Ala-gamma-D-Glu-L-Lys-D-Ala-D-Ala)-di-trans,octa-cis-undecaprenyl diphosphate = [GlcNAc-(1-&gt;4)-Mur2Ac(oyl-L-Ala-gamma-D-Glu-L-Lys-D-Ala-D-Ala)](n+1)-di-trans,octa-cis-undecaprenyl diphosphate + di-trans,octa-cis-undecaprenyl diphosphate + H(+)</text>
        <dbReference type="Rhea" id="RHEA:23708"/>
        <dbReference type="Rhea" id="RHEA-COMP:9602"/>
        <dbReference type="Rhea" id="RHEA-COMP:9603"/>
        <dbReference type="ChEBI" id="CHEBI:15378"/>
        <dbReference type="ChEBI" id="CHEBI:58405"/>
        <dbReference type="ChEBI" id="CHEBI:60033"/>
        <dbReference type="ChEBI" id="CHEBI:78435"/>
        <dbReference type="EC" id="2.4.99.28"/>
    </reaction>
</comment>
<dbReference type="RefSeq" id="WP_047940783.1">
    <property type="nucleotide sequence ID" value="NZ_CP053989.1"/>
</dbReference>
<dbReference type="GO" id="GO:0009002">
    <property type="term" value="F:serine-type D-Ala-D-Ala carboxypeptidase activity"/>
    <property type="evidence" value="ECO:0007669"/>
    <property type="project" value="UniProtKB-EC"/>
</dbReference>
<evidence type="ECO:0000256" key="13">
    <source>
        <dbReference type="ARBA" id="ARBA00023268"/>
    </source>
</evidence>
<dbReference type="SUPFAM" id="SSF56601">
    <property type="entry name" value="beta-lactamase/transpeptidase-like"/>
    <property type="match status" value="1"/>
</dbReference>
<name>A0A0J1INC0_NIACI</name>
<keyword evidence="17" id="KW-0812">Transmembrane</keyword>
<dbReference type="Pfam" id="PF00905">
    <property type="entry name" value="Transpeptidase"/>
    <property type="match status" value="1"/>
</dbReference>
<keyword evidence="4" id="KW-1003">Cell membrane</keyword>